<evidence type="ECO:0000256" key="1">
    <source>
        <dbReference type="SAM" id="Coils"/>
    </source>
</evidence>
<feature type="coiled-coil region" evidence="1">
    <location>
        <begin position="38"/>
        <end position="65"/>
    </location>
</feature>
<dbReference type="GeneID" id="127748833"/>
<keyword evidence="1" id="KW-0175">Coiled coil</keyword>
<dbReference type="OrthoDB" id="6256369at2759"/>
<dbReference type="KEGG" id="foc:127748833"/>
<proteinExistence type="predicted"/>
<feature type="compositionally biased region" description="Basic and acidic residues" evidence="2">
    <location>
        <begin position="119"/>
        <end position="137"/>
    </location>
</feature>
<evidence type="ECO:0000313" key="4">
    <source>
        <dbReference type="RefSeq" id="XP_052119902.1"/>
    </source>
</evidence>
<feature type="coiled-coil region" evidence="1">
    <location>
        <begin position="206"/>
        <end position="264"/>
    </location>
</feature>
<feature type="compositionally biased region" description="Acidic residues" evidence="2">
    <location>
        <begin position="105"/>
        <end position="118"/>
    </location>
</feature>
<accession>A0A9C6TTP6</accession>
<sequence>MAWLRPGIPSASVAQWLARSAVNRKLHLAALTSLKGDILDLTERLLAASEERDLLEAALSKTEVERLRLEGDAESQAQRITELHSVIAELSRKLDRQRSAVIAEALDEETECDEDHDGEDQAGRGGQDHESGASVHEDVELSSDFDDGALQRGVVNADESDAQDVEQTIDDVVSNNSSDSDLDHPLPVKRSTLNRGGSLSYHSLEIAALRDELVQARAENATLTDQLARQNTELSRSQALRHDRDRLKRKLRDLEIRLSAGESADSPLPNPAPSAMAPCSTSIPGSPSHGAALPGVPRETDIPVMKVAERVRLKRMDQLITGSEIASVGVSSNYFEKKLFTDL</sequence>
<evidence type="ECO:0000313" key="3">
    <source>
        <dbReference type="Proteomes" id="UP000504606"/>
    </source>
</evidence>
<dbReference type="PANTHER" id="PTHR23347:SF6">
    <property type="entry name" value="FI17904P1"/>
    <property type="match status" value="1"/>
</dbReference>
<organism evidence="3 4">
    <name type="scientific">Frankliniella occidentalis</name>
    <name type="common">Western flower thrips</name>
    <name type="synonym">Euthrips occidentalis</name>
    <dbReference type="NCBI Taxonomy" id="133901"/>
    <lineage>
        <taxon>Eukaryota</taxon>
        <taxon>Metazoa</taxon>
        <taxon>Ecdysozoa</taxon>
        <taxon>Arthropoda</taxon>
        <taxon>Hexapoda</taxon>
        <taxon>Insecta</taxon>
        <taxon>Pterygota</taxon>
        <taxon>Neoptera</taxon>
        <taxon>Paraneoptera</taxon>
        <taxon>Thysanoptera</taxon>
        <taxon>Terebrantia</taxon>
        <taxon>Thripoidea</taxon>
        <taxon>Thripidae</taxon>
        <taxon>Frankliniella</taxon>
    </lineage>
</organism>
<protein>
    <submittedName>
        <fullName evidence="4">Colorectal mutant cancer protein-like</fullName>
    </submittedName>
</protein>
<keyword evidence="3" id="KW-1185">Reference proteome</keyword>
<dbReference type="Proteomes" id="UP000504606">
    <property type="component" value="Unplaced"/>
</dbReference>
<gene>
    <name evidence="4" type="primary">LOC127748833</name>
</gene>
<dbReference type="RefSeq" id="XP_052119902.1">
    <property type="nucleotide sequence ID" value="XM_052263942.1"/>
</dbReference>
<name>A0A9C6TTP6_FRAOC</name>
<evidence type="ECO:0000256" key="2">
    <source>
        <dbReference type="SAM" id="MobiDB-lite"/>
    </source>
</evidence>
<feature type="region of interest" description="Disordered" evidence="2">
    <location>
        <begin position="173"/>
        <end position="195"/>
    </location>
</feature>
<reference evidence="4" key="1">
    <citation type="submission" date="2025-08" db="UniProtKB">
        <authorList>
            <consortium name="RefSeq"/>
        </authorList>
    </citation>
    <scope>IDENTIFICATION</scope>
    <source>
        <tissue evidence="4">Whole organism</tissue>
    </source>
</reference>
<dbReference type="AlphaFoldDB" id="A0A9C6TTP6"/>
<dbReference type="PANTHER" id="PTHR23347">
    <property type="entry name" value="COLORECTAL MUTANT CANCER PROTEIN MCC PROTEIN -RELATED"/>
    <property type="match status" value="1"/>
</dbReference>
<dbReference type="InterPro" id="IPR040171">
    <property type="entry name" value="USBP1-like"/>
</dbReference>
<feature type="region of interest" description="Disordered" evidence="2">
    <location>
        <begin position="105"/>
        <end position="137"/>
    </location>
</feature>